<dbReference type="PANTHER" id="PTHR36307:SF1">
    <property type="entry name" value="FLAGELLA BASAL BODY P-RING FORMATION PROTEIN FLGA"/>
    <property type="match status" value="1"/>
</dbReference>
<evidence type="ECO:0000313" key="5">
    <source>
        <dbReference type="Proteomes" id="UP001321580"/>
    </source>
</evidence>
<keyword evidence="1" id="KW-0732">Signal</keyword>
<sequence>MRIASRPLLVVLLLCPVWAWADGFQSPESIRDAAIASLGPGVQAEVRVDPRTRMPACAQALQAAANGPASVAVRCADNPGWQLYVPVRRADGEPLAQAAAPARAGLRPLSGRRLKPVGFTPEPEAPPLVQRGDPVTLVSRVGGMEVRMAGRAMGAAAVGATVSVENTGSRRIIRGRLVGPGVVEVQL</sequence>
<name>A0ABT6XBE1_9GAMM</name>
<dbReference type="Proteomes" id="UP001321580">
    <property type="component" value="Unassembled WGS sequence"/>
</dbReference>
<comment type="function">
    <text evidence="1">Involved in the assembly process of the P-ring formation. It may associate with FlgF on the rod constituting a structure essential for the P-ring assembly or may act as a modulator protein for the P-ring assembly.</text>
</comment>
<feature type="signal peptide" evidence="1">
    <location>
        <begin position="1"/>
        <end position="21"/>
    </location>
</feature>
<dbReference type="NCBIfam" id="TIGR03170">
    <property type="entry name" value="flgA_cterm"/>
    <property type="match status" value="1"/>
</dbReference>
<keyword evidence="1" id="KW-0574">Periplasm</keyword>
<evidence type="ECO:0000259" key="3">
    <source>
        <dbReference type="Pfam" id="PF17656"/>
    </source>
</evidence>
<evidence type="ECO:0000259" key="2">
    <source>
        <dbReference type="Pfam" id="PF13144"/>
    </source>
</evidence>
<dbReference type="InterPro" id="IPR039246">
    <property type="entry name" value="Flagellar_FlgA"/>
</dbReference>
<dbReference type="PANTHER" id="PTHR36307">
    <property type="entry name" value="FLAGELLA BASAL BODY P-RING FORMATION PROTEIN FLGA"/>
    <property type="match status" value="1"/>
</dbReference>
<keyword evidence="5" id="KW-1185">Reference proteome</keyword>
<comment type="caution">
    <text evidence="4">The sequence shown here is derived from an EMBL/GenBank/DDBJ whole genome shotgun (WGS) entry which is preliminary data.</text>
</comment>
<keyword evidence="4" id="KW-0966">Cell projection</keyword>
<comment type="subcellular location">
    <subcellularLocation>
        <location evidence="1">Periplasm</location>
    </subcellularLocation>
</comment>
<dbReference type="InterPro" id="IPR041231">
    <property type="entry name" value="FlgA_N"/>
</dbReference>
<dbReference type="EMBL" id="JASGBI010000001">
    <property type="protein sequence ID" value="MDI9237406.1"/>
    <property type="molecule type" value="Genomic_DNA"/>
</dbReference>
<organism evidence="4 5">
    <name type="scientific">Lysobacter stagni</name>
    <dbReference type="NCBI Taxonomy" id="3045172"/>
    <lineage>
        <taxon>Bacteria</taxon>
        <taxon>Pseudomonadati</taxon>
        <taxon>Pseudomonadota</taxon>
        <taxon>Gammaproteobacteria</taxon>
        <taxon>Lysobacterales</taxon>
        <taxon>Lysobacteraceae</taxon>
        <taxon>Lysobacter</taxon>
    </lineage>
</organism>
<reference evidence="4 5" key="1">
    <citation type="submission" date="2023-05" db="EMBL/GenBank/DDBJ databases">
        <title>Lysobacter sp. strain LF1 Genome sequencing and assembly.</title>
        <authorList>
            <person name="Jung Y."/>
        </authorList>
    </citation>
    <scope>NUCLEOTIDE SEQUENCE [LARGE SCALE GENOMIC DNA]</scope>
    <source>
        <strain evidence="4 5">LF1</strain>
    </source>
</reference>
<keyword evidence="4" id="KW-0282">Flagellum</keyword>
<keyword evidence="1" id="KW-1005">Bacterial flagellum biogenesis</keyword>
<keyword evidence="4" id="KW-0969">Cilium</keyword>
<proteinExistence type="inferred from homology"/>
<gene>
    <name evidence="4" type="primary">flgA</name>
    <name evidence="4" type="ORF">QLQ15_00580</name>
</gene>
<accession>A0ABT6XBE1</accession>
<dbReference type="RefSeq" id="WP_283210930.1">
    <property type="nucleotide sequence ID" value="NZ_JASGBI010000001.1"/>
</dbReference>
<dbReference type="Pfam" id="PF13144">
    <property type="entry name" value="ChapFlgA"/>
    <property type="match status" value="1"/>
</dbReference>
<dbReference type="Gene3D" id="2.30.30.760">
    <property type="match status" value="1"/>
</dbReference>
<evidence type="ECO:0000256" key="1">
    <source>
        <dbReference type="RuleBase" id="RU362063"/>
    </source>
</evidence>
<feature type="domain" description="FlgA N-terminal" evidence="3">
    <location>
        <begin position="47"/>
        <end position="88"/>
    </location>
</feature>
<feature type="chain" id="PRO_5045001741" description="Flagella basal body P-ring formation protein FlgA" evidence="1">
    <location>
        <begin position="22"/>
        <end position="187"/>
    </location>
</feature>
<protein>
    <recommendedName>
        <fullName evidence="1">Flagella basal body P-ring formation protein FlgA</fullName>
    </recommendedName>
</protein>
<evidence type="ECO:0000313" key="4">
    <source>
        <dbReference type="EMBL" id="MDI9237406.1"/>
    </source>
</evidence>
<dbReference type="Pfam" id="PF17656">
    <property type="entry name" value="ChapFlgA_N"/>
    <property type="match status" value="1"/>
</dbReference>
<feature type="domain" description="Flagella basal body P-ring formation protein FlgA SAF" evidence="2">
    <location>
        <begin position="124"/>
        <end position="185"/>
    </location>
</feature>
<comment type="similarity">
    <text evidence="1">Belongs to the FlgA family.</text>
</comment>
<dbReference type="InterPro" id="IPR017585">
    <property type="entry name" value="SAF_FlgA"/>
</dbReference>